<reference evidence="1" key="1">
    <citation type="submission" date="2020-02" db="EMBL/GenBank/DDBJ databases">
        <authorList>
            <person name="Meier V. D."/>
        </authorList>
    </citation>
    <scope>NUCLEOTIDE SEQUENCE</scope>
    <source>
        <strain evidence="1">AVDCRST_MAG59</strain>
    </source>
</reference>
<protein>
    <submittedName>
        <fullName evidence="1">Uncharacterized protein</fullName>
    </submittedName>
</protein>
<dbReference type="AlphaFoldDB" id="A0A6J4UET1"/>
<accession>A0A6J4UET1</accession>
<name>A0A6J4UET1_9BACT</name>
<organism evidence="1">
    <name type="scientific">uncultured Thermomicrobiales bacterium</name>
    <dbReference type="NCBI Taxonomy" id="1645740"/>
    <lineage>
        <taxon>Bacteria</taxon>
        <taxon>Pseudomonadati</taxon>
        <taxon>Thermomicrobiota</taxon>
        <taxon>Thermomicrobia</taxon>
        <taxon>Thermomicrobiales</taxon>
        <taxon>environmental samples</taxon>
    </lineage>
</organism>
<dbReference type="EMBL" id="CADCWF010000082">
    <property type="protein sequence ID" value="CAA9546422.1"/>
    <property type="molecule type" value="Genomic_DNA"/>
</dbReference>
<evidence type="ECO:0000313" key="1">
    <source>
        <dbReference type="EMBL" id="CAA9546422.1"/>
    </source>
</evidence>
<proteinExistence type="predicted"/>
<sequence>MLLRRPLDVVADPAIRLGDAPNVTMMESDGFTAILGVDRTAGSKRVEL</sequence>
<gene>
    <name evidence="1" type="ORF">AVDCRST_MAG59-1339</name>
</gene>